<dbReference type="Gene3D" id="3.20.20.190">
    <property type="entry name" value="Phosphatidylinositol (PI) phosphodiesterase"/>
    <property type="match status" value="1"/>
</dbReference>
<evidence type="ECO:0000259" key="7">
    <source>
        <dbReference type="PROSITE" id="PS51704"/>
    </source>
</evidence>
<feature type="domain" description="GP-PDE" evidence="7">
    <location>
        <begin position="13"/>
        <end position="338"/>
    </location>
</feature>
<dbReference type="PANTHER" id="PTHR43620:SF7">
    <property type="entry name" value="GLYCEROPHOSPHODIESTER PHOSPHODIESTERASE GDPD5-RELATED"/>
    <property type="match status" value="1"/>
</dbReference>
<gene>
    <name evidence="8" type="ORF">ACFPYK_14045</name>
</gene>
<evidence type="ECO:0000256" key="1">
    <source>
        <dbReference type="ARBA" id="ARBA00007277"/>
    </source>
</evidence>
<keyword evidence="5" id="KW-0378">Hydrolase</keyword>
<evidence type="ECO:0000256" key="6">
    <source>
        <dbReference type="ARBA" id="ARBA00047512"/>
    </source>
</evidence>
<dbReference type="RefSeq" id="WP_377036075.1">
    <property type="nucleotide sequence ID" value="NZ_JBHSQL010000010.1"/>
</dbReference>
<evidence type="ECO:0000256" key="5">
    <source>
        <dbReference type="ARBA" id="ARBA00022801"/>
    </source>
</evidence>
<dbReference type="Proteomes" id="UP001596097">
    <property type="component" value="Unassembled WGS sequence"/>
</dbReference>
<keyword evidence="9" id="KW-1185">Reference proteome</keyword>
<comment type="caution">
    <text evidence="8">The sequence shown here is derived from an EMBL/GenBank/DDBJ whole genome shotgun (WGS) entry which is preliminary data.</text>
</comment>
<keyword evidence="3" id="KW-0732">Signal</keyword>
<dbReference type="EMBL" id="JBHSQL010000010">
    <property type="protein sequence ID" value="MFC6150516.1"/>
    <property type="molecule type" value="Genomic_DNA"/>
</dbReference>
<name>A0ABW1QM85_9ACTN</name>
<dbReference type="PROSITE" id="PS51704">
    <property type="entry name" value="GP_PDE"/>
    <property type="match status" value="1"/>
</dbReference>
<evidence type="ECO:0000256" key="2">
    <source>
        <dbReference type="ARBA" id="ARBA00012247"/>
    </source>
</evidence>
<evidence type="ECO:0000256" key="3">
    <source>
        <dbReference type="ARBA" id="ARBA00022729"/>
    </source>
</evidence>
<sequence length="352" mass="37974">MSGLPGPAGNGRPVVIAHRGASGYRPEHTLASYLLAVALGADVIEPDLVSTSDGVLVARHENEIGGTTDVAAHPEFAARRTTKVVDGRVVTGWFAEDFTLAEITTLRATERIPHLRPSNTAYDGWYAVPTLDEILDLAALASERYGRPVGVMPELKSSTYSRRLGLPLEEPLVRTVRERGLDRPDSGIVVQSFEIANLQHLAAESRLRLLQLVDPQGGPYDRVRSGDRTTYEEMVTPAGLARIAEYAHVLGAPKELVVPRRHDGGLDTATTLVGDAHACGLDVYVWTVRHENAFLPADLRSSPRGADAGDVRRELDALLAAGVDGVFADQPDHAVQAVADYSPRSVFDTANR</sequence>
<evidence type="ECO:0000313" key="8">
    <source>
        <dbReference type="EMBL" id="MFC6150516.1"/>
    </source>
</evidence>
<dbReference type="SUPFAM" id="SSF51695">
    <property type="entry name" value="PLC-like phosphodiesterases"/>
    <property type="match status" value="1"/>
</dbReference>
<dbReference type="CDD" id="cd08602">
    <property type="entry name" value="GDPD_ScGlpQ1_like"/>
    <property type="match status" value="1"/>
</dbReference>
<evidence type="ECO:0000256" key="4">
    <source>
        <dbReference type="ARBA" id="ARBA00022798"/>
    </source>
</evidence>
<proteinExistence type="inferred from homology"/>
<evidence type="ECO:0000313" key="9">
    <source>
        <dbReference type="Proteomes" id="UP001596097"/>
    </source>
</evidence>
<accession>A0ABW1QM85</accession>
<comment type="catalytic activity">
    <reaction evidence="6">
        <text>a sn-glycero-3-phosphodiester + H2O = an alcohol + sn-glycerol 3-phosphate + H(+)</text>
        <dbReference type="Rhea" id="RHEA:12969"/>
        <dbReference type="ChEBI" id="CHEBI:15377"/>
        <dbReference type="ChEBI" id="CHEBI:15378"/>
        <dbReference type="ChEBI" id="CHEBI:30879"/>
        <dbReference type="ChEBI" id="CHEBI:57597"/>
        <dbReference type="ChEBI" id="CHEBI:83408"/>
        <dbReference type="EC" id="3.1.4.46"/>
    </reaction>
</comment>
<dbReference type="PANTHER" id="PTHR43620">
    <property type="entry name" value="GLYCEROPHOSPHORYL DIESTER PHOSPHODIESTERASE"/>
    <property type="match status" value="1"/>
</dbReference>
<dbReference type="InterPro" id="IPR017946">
    <property type="entry name" value="PLC-like_Pdiesterase_TIM-brl"/>
</dbReference>
<reference evidence="9" key="1">
    <citation type="journal article" date="2019" name="Int. J. Syst. Evol. Microbiol.">
        <title>The Global Catalogue of Microorganisms (GCM) 10K type strain sequencing project: providing services to taxonomists for standard genome sequencing and annotation.</title>
        <authorList>
            <consortium name="The Broad Institute Genomics Platform"/>
            <consortium name="The Broad Institute Genome Sequencing Center for Infectious Disease"/>
            <person name="Wu L."/>
            <person name="Ma J."/>
        </authorList>
    </citation>
    <scope>NUCLEOTIDE SEQUENCE [LARGE SCALE GENOMIC DNA]</scope>
    <source>
        <strain evidence="9">CGMCC 4.7198</strain>
    </source>
</reference>
<comment type="similarity">
    <text evidence="1">Belongs to the glycerophosphoryl diester phosphodiesterase family.</text>
</comment>
<dbReference type="InterPro" id="IPR030395">
    <property type="entry name" value="GP_PDE_dom"/>
</dbReference>
<dbReference type="EC" id="3.1.4.46" evidence="2"/>
<dbReference type="Pfam" id="PF03009">
    <property type="entry name" value="GDPD"/>
    <property type="match status" value="1"/>
</dbReference>
<protein>
    <recommendedName>
        <fullName evidence="2">glycerophosphodiester phosphodiesterase</fullName>
        <ecNumber evidence="2">3.1.4.46</ecNumber>
    </recommendedName>
</protein>
<keyword evidence="4" id="KW-0319">Glycerol metabolism</keyword>
<organism evidence="8 9">
    <name type="scientific">Mumia xiangluensis</name>
    <dbReference type="NCBI Taxonomy" id="1678900"/>
    <lineage>
        <taxon>Bacteria</taxon>
        <taxon>Bacillati</taxon>
        <taxon>Actinomycetota</taxon>
        <taxon>Actinomycetes</taxon>
        <taxon>Propionibacteriales</taxon>
        <taxon>Nocardioidaceae</taxon>
        <taxon>Mumia</taxon>
    </lineage>
</organism>